<keyword evidence="2 4" id="KW-0067">ATP-binding</keyword>
<evidence type="ECO:0000256" key="1">
    <source>
        <dbReference type="ARBA" id="ARBA00022741"/>
    </source>
</evidence>
<evidence type="ECO:0000313" key="5">
    <source>
        <dbReference type="Proteomes" id="UP001199916"/>
    </source>
</evidence>
<evidence type="ECO:0000259" key="3">
    <source>
        <dbReference type="PROSITE" id="PS50893"/>
    </source>
</evidence>
<organism evidence="4 5">
    <name type="scientific">Paenibacillus profundus</name>
    <dbReference type="NCBI Taxonomy" id="1173085"/>
    <lineage>
        <taxon>Bacteria</taxon>
        <taxon>Bacillati</taxon>
        <taxon>Bacillota</taxon>
        <taxon>Bacilli</taxon>
        <taxon>Bacillales</taxon>
        <taxon>Paenibacillaceae</taxon>
        <taxon>Paenibacillus</taxon>
    </lineage>
</organism>
<dbReference type="RefSeq" id="WP_233697376.1">
    <property type="nucleotide sequence ID" value="NZ_JAJNBZ010000012.1"/>
</dbReference>
<evidence type="ECO:0000256" key="2">
    <source>
        <dbReference type="ARBA" id="ARBA00022840"/>
    </source>
</evidence>
<dbReference type="InterPro" id="IPR003593">
    <property type="entry name" value="AAA+_ATPase"/>
</dbReference>
<dbReference type="SMART" id="SM00382">
    <property type="entry name" value="AAA"/>
    <property type="match status" value="1"/>
</dbReference>
<dbReference type="Gene3D" id="3.40.50.300">
    <property type="entry name" value="P-loop containing nucleotide triphosphate hydrolases"/>
    <property type="match status" value="1"/>
</dbReference>
<reference evidence="4 5" key="1">
    <citation type="submission" date="2021-11" db="EMBL/GenBank/DDBJ databases">
        <title>Draft genome sequence of Paenibacillus profundus YoMME, a new Gram-positive bacteria with exoelectrogenic properties.</title>
        <authorList>
            <person name="Hubenova Y."/>
            <person name="Hubenova E."/>
            <person name="Manasiev Y."/>
            <person name="Peykov S."/>
            <person name="Mitov M."/>
        </authorList>
    </citation>
    <scope>NUCLEOTIDE SEQUENCE [LARGE SCALE GENOMIC DNA]</scope>
    <source>
        <strain evidence="4 5">YoMME</strain>
    </source>
</reference>
<comment type="caution">
    <text evidence="4">The sequence shown here is derived from an EMBL/GenBank/DDBJ whole genome shotgun (WGS) entry which is preliminary data.</text>
</comment>
<dbReference type="PANTHER" id="PTHR43158:SF1">
    <property type="entry name" value="ABC TRANSPORTER, ATP-BINDING PROTEIN"/>
    <property type="match status" value="1"/>
</dbReference>
<dbReference type="CDD" id="cd03230">
    <property type="entry name" value="ABC_DR_subfamily_A"/>
    <property type="match status" value="1"/>
</dbReference>
<dbReference type="Proteomes" id="UP001199916">
    <property type="component" value="Unassembled WGS sequence"/>
</dbReference>
<name>A0ABS8YFC8_9BACL</name>
<keyword evidence="1" id="KW-0547">Nucleotide-binding</keyword>
<dbReference type="EMBL" id="JAJNBZ010000012">
    <property type="protein sequence ID" value="MCE5170705.1"/>
    <property type="molecule type" value="Genomic_DNA"/>
</dbReference>
<dbReference type="PROSITE" id="PS00211">
    <property type="entry name" value="ABC_TRANSPORTER_1"/>
    <property type="match status" value="1"/>
</dbReference>
<dbReference type="InterPro" id="IPR017871">
    <property type="entry name" value="ABC_transporter-like_CS"/>
</dbReference>
<dbReference type="SUPFAM" id="SSF52540">
    <property type="entry name" value="P-loop containing nucleoside triphosphate hydrolases"/>
    <property type="match status" value="1"/>
</dbReference>
<proteinExistence type="predicted"/>
<evidence type="ECO:0000313" key="4">
    <source>
        <dbReference type="EMBL" id="MCE5170705.1"/>
    </source>
</evidence>
<gene>
    <name evidence="4" type="ORF">LQV63_15440</name>
</gene>
<feature type="domain" description="ABC transporter" evidence="3">
    <location>
        <begin position="4"/>
        <end position="223"/>
    </location>
</feature>
<keyword evidence="5" id="KW-1185">Reference proteome</keyword>
<dbReference type="InterPro" id="IPR027417">
    <property type="entry name" value="P-loop_NTPase"/>
</dbReference>
<dbReference type="Pfam" id="PF00005">
    <property type="entry name" value="ABC_tran"/>
    <property type="match status" value="1"/>
</dbReference>
<dbReference type="GO" id="GO:0005524">
    <property type="term" value="F:ATP binding"/>
    <property type="evidence" value="ECO:0007669"/>
    <property type="project" value="UniProtKB-KW"/>
</dbReference>
<dbReference type="InterPro" id="IPR003439">
    <property type="entry name" value="ABC_transporter-like_ATP-bd"/>
</dbReference>
<protein>
    <submittedName>
        <fullName evidence="4">ABC transporter ATP-binding protein</fullName>
    </submittedName>
</protein>
<dbReference type="PROSITE" id="PS50893">
    <property type="entry name" value="ABC_TRANSPORTER_2"/>
    <property type="match status" value="1"/>
</dbReference>
<sequence>MSLVTFEQVRYKKVLHDLSFSVPHAGIIGLIGANGSGKSTVLHLIAGLVRPAQGRIFMNGEAVGRQTREQVAFSPEREWLYPFFTVQQSLQLAAQLYTDFQTAKAEALTRRFNLNADKEVRYLSKGNRARLQVILTLSRSAPLLIMDEPLSGLDPITREHLLEMMAEHTELEKQSIIVSTHEVAEIELYLDHLLFMQDGRMLVSEIVEDLRESRGMSVLDVMREALL</sequence>
<dbReference type="PANTHER" id="PTHR43158">
    <property type="entry name" value="SKFA PEPTIDE EXPORT ATP-BINDING PROTEIN SKFE"/>
    <property type="match status" value="1"/>
</dbReference>
<accession>A0ABS8YFC8</accession>